<reference evidence="2 3" key="1">
    <citation type="submission" date="2016-11" db="EMBL/GenBank/DDBJ databases">
        <title>The macronuclear genome of Stentor coeruleus: a giant cell with tiny introns.</title>
        <authorList>
            <person name="Slabodnick M."/>
            <person name="Ruby J.G."/>
            <person name="Reiff S.B."/>
            <person name="Swart E.C."/>
            <person name="Gosai S."/>
            <person name="Prabakaran S."/>
            <person name="Witkowska E."/>
            <person name="Larue G.E."/>
            <person name="Fisher S."/>
            <person name="Freeman R.M."/>
            <person name="Gunawardena J."/>
            <person name="Chu W."/>
            <person name="Stover N.A."/>
            <person name="Gregory B.D."/>
            <person name="Nowacki M."/>
            <person name="Derisi J."/>
            <person name="Roy S.W."/>
            <person name="Marshall W.F."/>
            <person name="Sood P."/>
        </authorList>
    </citation>
    <scope>NUCLEOTIDE SEQUENCE [LARGE SCALE GENOMIC DNA]</scope>
    <source>
        <strain evidence="2">WM001</strain>
    </source>
</reference>
<sequence length="291" mass="33123">MGAGCCCKYSEAERTVKIEPDQLLITNRFQSDLELDTGAMGIETQRVLFNQYKFFKIINTEASHMQITELSQNTLREEQSNKKIVDVTNLECSDGVYTGQMIEDKRNGKGKLVMKEAIVYSGSWKDNKPNGEGYLKYSEDHFYEGEFRKGLFHGFGTYYKLGSFYKGFWRKGLKHGEGTEEIDDFVYKGNFKKGKKHGFGVMNSNKGVFEGTFHKGYFIEGTFTTNMGIVTKGKWSDGKLVDCVIYSKDSYYSNIELSEGLEKGKIHLIDGKEIPINILESSTKRQMIISP</sequence>
<dbReference type="SUPFAM" id="SSF82185">
    <property type="entry name" value="Histone H3 K4-specific methyltransferase SET7/9 N-terminal domain"/>
    <property type="match status" value="2"/>
</dbReference>
<dbReference type="PANTHER" id="PTHR23084">
    <property type="entry name" value="PHOSPHATIDYLINOSITOL-4-PHOSPHATE 5-KINASE RELATED"/>
    <property type="match status" value="1"/>
</dbReference>
<dbReference type="Gene3D" id="2.20.110.10">
    <property type="entry name" value="Histone H3 K4-specific methyltransferase SET7/9 N-terminal domain"/>
    <property type="match status" value="1"/>
</dbReference>
<evidence type="ECO:0008006" key="4">
    <source>
        <dbReference type="Google" id="ProtNLM"/>
    </source>
</evidence>
<keyword evidence="3" id="KW-1185">Reference proteome</keyword>
<evidence type="ECO:0000313" key="2">
    <source>
        <dbReference type="EMBL" id="OMJ76348.1"/>
    </source>
</evidence>
<comment type="caution">
    <text evidence="2">The sequence shown here is derived from an EMBL/GenBank/DDBJ whole genome shotgun (WGS) entry which is preliminary data.</text>
</comment>
<name>A0A1R2BHW5_9CILI</name>
<keyword evidence="1" id="KW-0677">Repeat</keyword>
<evidence type="ECO:0000313" key="3">
    <source>
        <dbReference type="Proteomes" id="UP000187209"/>
    </source>
</evidence>
<dbReference type="EMBL" id="MPUH01000636">
    <property type="protein sequence ID" value="OMJ76348.1"/>
    <property type="molecule type" value="Genomic_DNA"/>
</dbReference>
<gene>
    <name evidence="2" type="ORF">SteCoe_24290</name>
</gene>
<dbReference type="SMART" id="SM00698">
    <property type="entry name" value="MORN"/>
    <property type="match status" value="5"/>
</dbReference>
<dbReference type="AlphaFoldDB" id="A0A1R2BHW5"/>
<dbReference type="PANTHER" id="PTHR23084:SF263">
    <property type="entry name" value="MORN REPEAT-CONTAINING PROTEIN 1"/>
    <property type="match status" value="1"/>
</dbReference>
<dbReference type="Pfam" id="PF02493">
    <property type="entry name" value="MORN"/>
    <property type="match status" value="5"/>
</dbReference>
<dbReference type="OrthoDB" id="291360at2759"/>
<proteinExistence type="predicted"/>
<dbReference type="Proteomes" id="UP000187209">
    <property type="component" value="Unassembled WGS sequence"/>
</dbReference>
<dbReference type="InterPro" id="IPR003409">
    <property type="entry name" value="MORN"/>
</dbReference>
<accession>A0A1R2BHW5</accession>
<organism evidence="2 3">
    <name type="scientific">Stentor coeruleus</name>
    <dbReference type="NCBI Taxonomy" id="5963"/>
    <lineage>
        <taxon>Eukaryota</taxon>
        <taxon>Sar</taxon>
        <taxon>Alveolata</taxon>
        <taxon>Ciliophora</taxon>
        <taxon>Postciliodesmatophora</taxon>
        <taxon>Heterotrichea</taxon>
        <taxon>Heterotrichida</taxon>
        <taxon>Stentoridae</taxon>
        <taxon>Stentor</taxon>
    </lineage>
</organism>
<evidence type="ECO:0000256" key="1">
    <source>
        <dbReference type="ARBA" id="ARBA00022737"/>
    </source>
</evidence>
<protein>
    <recommendedName>
        <fullName evidence="4">MORN repeat protein</fullName>
    </recommendedName>
</protein>